<reference evidence="2" key="1">
    <citation type="submission" date="2015-03" db="EMBL/GenBank/DDBJ databases">
        <title>Draft genome sequence of a novel methanotroph (Sn10-6) isolated from flooded ricefield rhizosphere in India.</title>
        <authorList>
            <person name="Pandit P.S."/>
            <person name="Pore S.D."/>
            <person name="Arora P."/>
            <person name="Kapse N.G."/>
            <person name="Dhakephalkar P.K."/>
            <person name="Rahalkar M.C."/>
        </authorList>
    </citation>
    <scope>NUCLEOTIDE SEQUENCE [LARGE SCALE GENOMIC DNA]</scope>
    <source>
        <strain evidence="2">Sn10-6</strain>
    </source>
</reference>
<evidence type="ECO:0000313" key="1">
    <source>
        <dbReference type="EMBL" id="KJV05022.1"/>
    </source>
</evidence>
<reference evidence="1 2" key="2">
    <citation type="journal article" date="2016" name="Microb. Ecol.">
        <title>Genome Characteristics of a Novel Type I Methanotroph (Sn10-6) Isolated from a Flooded Indian Rice Field.</title>
        <authorList>
            <person name="Rahalkar M.C."/>
            <person name="Pandit P.S."/>
            <person name="Dhakephalkar P.K."/>
            <person name="Pore S."/>
            <person name="Arora P."/>
            <person name="Kapse N."/>
        </authorList>
    </citation>
    <scope>NUCLEOTIDE SEQUENCE [LARGE SCALE GENOMIC DNA]</scope>
    <source>
        <strain evidence="1 2">Sn10-6</strain>
    </source>
</reference>
<dbReference type="AlphaFoldDB" id="A0A0F3IEB1"/>
<evidence type="ECO:0008006" key="3">
    <source>
        <dbReference type="Google" id="ProtNLM"/>
    </source>
</evidence>
<gene>
    <name evidence="1" type="ORF">VZ94_21160</name>
</gene>
<name>A0A0F3IEB1_9GAMM</name>
<organism evidence="1 2">
    <name type="scientific">Methylocucumis oryzae</name>
    <dbReference type="NCBI Taxonomy" id="1632867"/>
    <lineage>
        <taxon>Bacteria</taxon>
        <taxon>Pseudomonadati</taxon>
        <taxon>Pseudomonadota</taxon>
        <taxon>Gammaproteobacteria</taxon>
        <taxon>Methylococcales</taxon>
        <taxon>Methylococcaceae</taxon>
        <taxon>Methylocucumis</taxon>
    </lineage>
</organism>
<accession>A0A0F3IEB1</accession>
<dbReference type="Proteomes" id="UP000033684">
    <property type="component" value="Unassembled WGS sequence"/>
</dbReference>
<feature type="non-terminal residue" evidence="1">
    <location>
        <position position="1"/>
    </location>
</feature>
<protein>
    <recommendedName>
        <fullName evidence="3">Multidrug ABC transporter ATP-binding protein</fullName>
    </recommendedName>
</protein>
<proteinExistence type="predicted"/>
<sequence length="75" mass="8484">TQRPADLDQVAKIPGVDTVTAITPEIFQVHYRLQANPTAELTELIRSQGWELVELTPVKKTMEDIFIALIQEHQS</sequence>
<dbReference type="EMBL" id="LAJX01000330">
    <property type="protein sequence ID" value="KJV05022.1"/>
    <property type="molecule type" value="Genomic_DNA"/>
</dbReference>
<comment type="caution">
    <text evidence="1">The sequence shown here is derived from an EMBL/GenBank/DDBJ whole genome shotgun (WGS) entry which is preliminary data.</text>
</comment>
<evidence type="ECO:0000313" key="2">
    <source>
        <dbReference type="Proteomes" id="UP000033684"/>
    </source>
</evidence>
<keyword evidence="2" id="KW-1185">Reference proteome</keyword>